<keyword evidence="1" id="KW-1185">Reference proteome</keyword>
<gene>
    <name evidence="2" type="primary">LOC115222807</name>
</gene>
<sequence length="319" mass="36435">MKELYPAINQPHLSNLRQNHCPLKPVISAFDILIELKKFHSIPEKAQSASYKIDQLLAKKKKACSDAKNIILPALEIAVGTMVSDEVIKQIKTIPLSAHTISRKIQDISCDIDDQFREHFIEAKRKLENSRALQIDASTDTSSKAQLISFLRIIRGGKIICQFFFCCELKERTTVDVFNSVRQNVVLRGSSGKLVLPLILMVLHPYRVKKKKGFVADILQKHSQVENIRCMILREVLVSKSRLDCLLKTMDNVFKVVNYIKSHSLRCRLFASLCETMDSDFKCLLLHTEAVLESGLWRNSEDFQTYFFYTDYGPDGVPP</sequence>
<organism evidence="1 2">
    <name type="scientific">Octopus sinensis</name>
    <name type="common">East Asian common octopus</name>
    <dbReference type="NCBI Taxonomy" id="2607531"/>
    <lineage>
        <taxon>Eukaryota</taxon>
        <taxon>Metazoa</taxon>
        <taxon>Spiralia</taxon>
        <taxon>Lophotrochozoa</taxon>
        <taxon>Mollusca</taxon>
        <taxon>Cephalopoda</taxon>
        <taxon>Coleoidea</taxon>
        <taxon>Octopodiformes</taxon>
        <taxon>Octopoda</taxon>
        <taxon>Incirrata</taxon>
        <taxon>Octopodidae</taxon>
        <taxon>Octopus</taxon>
    </lineage>
</organism>
<protein>
    <submittedName>
        <fullName evidence="2">SCAN domain-containing protein 3-like</fullName>
    </submittedName>
</protein>
<evidence type="ECO:0000313" key="1">
    <source>
        <dbReference type="Proteomes" id="UP000515154"/>
    </source>
</evidence>
<accession>A0A6P7TIG6</accession>
<dbReference type="KEGG" id="osn:115222807"/>
<dbReference type="Proteomes" id="UP000515154">
    <property type="component" value="Linkage group LG21"/>
</dbReference>
<reference evidence="2" key="1">
    <citation type="submission" date="2025-08" db="UniProtKB">
        <authorList>
            <consortium name="RefSeq"/>
        </authorList>
    </citation>
    <scope>IDENTIFICATION</scope>
</reference>
<dbReference type="AlphaFoldDB" id="A0A6P7TIG6"/>
<evidence type="ECO:0000313" key="2">
    <source>
        <dbReference type="RefSeq" id="XP_029648971.1"/>
    </source>
</evidence>
<dbReference type="PANTHER" id="PTHR45913:SF19">
    <property type="entry name" value="LOW QUALITY PROTEIN: ZINC FINGER BED DOMAIN-CONTAINING PROTEIN 5-LIKE"/>
    <property type="match status" value="1"/>
</dbReference>
<name>A0A6P7TIG6_9MOLL</name>
<proteinExistence type="predicted"/>
<dbReference type="RefSeq" id="XP_029648971.1">
    <property type="nucleotide sequence ID" value="XM_029793111.1"/>
</dbReference>
<dbReference type="PANTHER" id="PTHR45913">
    <property type="entry name" value="EPM2A-INTERACTING PROTEIN 1"/>
    <property type="match status" value="1"/>
</dbReference>